<dbReference type="RefSeq" id="XP_011408378.2">
    <property type="nucleotide sequence ID" value="XM_011410076.2"/>
</dbReference>
<dbReference type="Proteomes" id="UP000007879">
    <property type="component" value="Unassembled WGS sequence"/>
</dbReference>
<sequence>MIMRHGYRPPGTGPSNETRRPLFNHIPGSQLGCYFCNDVVAPTDSTRDRTLDQQCTVSRPGLSMIAGGLAVELLSSLLQHPDKGLAPADSNPDQEDINETGSEASPLGIVPHQIRGFLSRFQNVIPASQRFDKCTACSDVVLGEYAKDGFQFLLKVFNTPNYLEDLTGLSQLYADTLEDHVWELSDSDTEEN</sequence>
<dbReference type="SUPFAM" id="SSF69572">
    <property type="entry name" value="Activating enzymes of the ubiquitin-like proteins"/>
    <property type="match status" value="1"/>
</dbReference>
<organism evidence="2 3">
    <name type="scientific">Amphimedon queenslandica</name>
    <name type="common">Sponge</name>
    <dbReference type="NCBI Taxonomy" id="400682"/>
    <lineage>
        <taxon>Eukaryota</taxon>
        <taxon>Metazoa</taxon>
        <taxon>Porifera</taxon>
        <taxon>Demospongiae</taxon>
        <taxon>Heteroscleromorpha</taxon>
        <taxon>Haplosclerida</taxon>
        <taxon>Niphatidae</taxon>
        <taxon>Amphimedon</taxon>
    </lineage>
</organism>
<reference evidence="2" key="2">
    <citation type="submission" date="2024-06" db="UniProtKB">
        <authorList>
            <consortium name="EnsemblMetazoa"/>
        </authorList>
    </citation>
    <scope>IDENTIFICATION</scope>
</reference>
<name>A0AAN0IS26_AMPQE</name>
<dbReference type="GeneID" id="105315424"/>
<dbReference type="AlphaFoldDB" id="A0AAN0IS26"/>
<evidence type="ECO:0000256" key="1">
    <source>
        <dbReference type="SAM" id="MobiDB-lite"/>
    </source>
</evidence>
<feature type="region of interest" description="Disordered" evidence="1">
    <location>
        <begin position="1"/>
        <end position="21"/>
    </location>
</feature>
<dbReference type="Gene3D" id="3.40.50.720">
    <property type="entry name" value="NAD(P)-binding Rossmann-like Domain"/>
    <property type="match status" value="1"/>
</dbReference>
<keyword evidence="3" id="KW-1185">Reference proteome</keyword>
<dbReference type="InterPro" id="IPR035985">
    <property type="entry name" value="Ubiquitin-activating_enz"/>
</dbReference>
<feature type="region of interest" description="Disordered" evidence="1">
    <location>
        <begin position="82"/>
        <end position="105"/>
    </location>
</feature>
<accession>A0AAN0IS26</accession>
<evidence type="ECO:0000313" key="3">
    <source>
        <dbReference type="Proteomes" id="UP000007879"/>
    </source>
</evidence>
<dbReference type="EnsemblMetazoa" id="XM_011410076.2">
    <property type="protein sequence ID" value="XP_011408378.2"/>
    <property type="gene ID" value="LOC105315424"/>
</dbReference>
<dbReference type="GO" id="GO:0008641">
    <property type="term" value="F:ubiquitin-like modifier activating enzyme activity"/>
    <property type="evidence" value="ECO:0007669"/>
    <property type="project" value="InterPro"/>
</dbReference>
<proteinExistence type="predicted"/>
<protein>
    <submittedName>
        <fullName evidence="2">Uncharacterized protein</fullName>
    </submittedName>
</protein>
<dbReference type="KEGG" id="aqu:105315424"/>
<evidence type="ECO:0000313" key="2">
    <source>
        <dbReference type="EnsemblMetazoa" id="XP_011408378.2"/>
    </source>
</evidence>
<reference evidence="3" key="1">
    <citation type="journal article" date="2010" name="Nature">
        <title>The Amphimedon queenslandica genome and the evolution of animal complexity.</title>
        <authorList>
            <person name="Srivastava M."/>
            <person name="Simakov O."/>
            <person name="Chapman J."/>
            <person name="Fahey B."/>
            <person name="Gauthier M.E."/>
            <person name="Mitros T."/>
            <person name="Richards G.S."/>
            <person name="Conaco C."/>
            <person name="Dacre M."/>
            <person name="Hellsten U."/>
            <person name="Larroux C."/>
            <person name="Putnam N.H."/>
            <person name="Stanke M."/>
            <person name="Adamska M."/>
            <person name="Darling A."/>
            <person name="Degnan S.M."/>
            <person name="Oakley T.H."/>
            <person name="Plachetzki D.C."/>
            <person name="Zhai Y."/>
            <person name="Adamski M."/>
            <person name="Calcino A."/>
            <person name="Cummins S.F."/>
            <person name="Goodstein D.M."/>
            <person name="Harris C."/>
            <person name="Jackson D.J."/>
            <person name="Leys S.P."/>
            <person name="Shu S."/>
            <person name="Woodcroft B.J."/>
            <person name="Vervoort M."/>
            <person name="Kosik K.S."/>
            <person name="Manning G."/>
            <person name="Degnan B.M."/>
            <person name="Rokhsar D.S."/>
        </authorList>
    </citation>
    <scope>NUCLEOTIDE SEQUENCE [LARGE SCALE GENOMIC DNA]</scope>
</reference>